<dbReference type="InterPro" id="IPR029058">
    <property type="entry name" value="AB_hydrolase_fold"/>
</dbReference>
<dbReference type="GO" id="GO:0004252">
    <property type="term" value="F:serine-type endopeptidase activity"/>
    <property type="evidence" value="ECO:0007669"/>
    <property type="project" value="InterPro"/>
</dbReference>
<evidence type="ECO:0000313" key="2">
    <source>
        <dbReference type="EMBL" id="KAL0124749.1"/>
    </source>
</evidence>
<feature type="domain" description="Peptidase S9A N-terminal" evidence="1">
    <location>
        <begin position="61"/>
        <end position="290"/>
    </location>
</feature>
<accession>A0AAW2G953</accession>
<dbReference type="SUPFAM" id="SSF50993">
    <property type="entry name" value="Peptidase/esterase 'gauge' domain"/>
    <property type="match status" value="1"/>
</dbReference>
<proteinExistence type="predicted"/>
<dbReference type="PANTHER" id="PTHR42881">
    <property type="entry name" value="PROLYL ENDOPEPTIDASE"/>
    <property type="match status" value="1"/>
</dbReference>
<gene>
    <name evidence="2" type="ORF">PUN28_006537</name>
</gene>
<dbReference type="PANTHER" id="PTHR42881:SF2">
    <property type="entry name" value="PROLYL ENDOPEPTIDASE"/>
    <property type="match status" value="1"/>
</dbReference>
<reference evidence="2 3" key="1">
    <citation type="submission" date="2023-03" db="EMBL/GenBank/DDBJ databases">
        <title>High recombination rates correlate with genetic variation in Cardiocondyla obscurior ants.</title>
        <authorList>
            <person name="Errbii M."/>
        </authorList>
    </citation>
    <scope>NUCLEOTIDE SEQUENCE [LARGE SCALE GENOMIC DNA]</scope>
    <source>
        <strain evidence="2">Alpha-2009</strain>
        <tissue evidence="2">Whole body</tissue>
    </source>
</reference>
<evidence type="ECO:0000313" key="3">
    <source>
        <dbReference type="Proteomes" id="UP001430953"/>
    </source>
</evidence>
<dbReference type="GO" id="GO:0070012">
    <property type="term" value="F:oligopeptidase activity"/>
    <property type="evidence" value="ECO:0007669"/>
    <property type="project" value="TreeGrafter"/>
</dbReference>
<dbReference type="Gene3D" id="3.40.50.1820">
    <property type="entry name" value="alpha/beta hydrolase"/>
    <property type="match status" value="1"/>
</dbReference>
<dbReference type="InterPro" id="IPR023302">
    <property type="entry name" value="Pept_S9A_N"/>
</dbReference>
<organism evidence="2 3">
    <name type="scientific">Cardiocondyla obscurior</name>
    <dbReference type="NCBI Taxonomy" id="286306"/>
    <lineage>
        <taxon>Eukaryota</taxon>
        <taxon>Metazoa</taxon>
        <taxon>Ecdysozoa</taxon>
        <taxon>Arthropoda</taxon>
        <taxon>Hexapoda</taxon>
        <taxon>Insecta</taxon>
        <taxon>Pterygota</taxon>
        <taxon>Neoptera</taxon>
        <taxon>Endopterygota</taxon>
        <taxon>Hymenoptera</taxon>
        <taxon>Apocrita</taxon>
        <taxon>Aculeata</taxon>
        <taxon>Formicoidea</taxon>
        <taxon>Formicidae</taxon>
        <taxon>Myrmicinae</taxon>
        <taxon>Cardiocondyla</taxon>
    </lineage>
</organism>
<dbReference type="Pfam" id="PF02897">
    <property type="entry name" value="Peptidase_S9_N"/>
    <property type="match status" value="1"/>
</dbReference>
<dbReference type="GO" id="GO:0005829">
    <property type="term" value="C:cytosol"/>
    <property type="evidence" value="ECO:0007669"/>
    <property type="project" value="TreeGrafter"/>
</dbReference>
<keyword evidence="3" id="KW-1185">Reference proteome</keyword>
<protein>
    <recommendedName>
        <fullName evidence="1">Peptidase S9A N-terminal domain-containing protein</fullName>
    </recommendedName>
</protein>
<dbReference type="FunFam" id="3.40.50.1820:FF:000275">
    <property type="entry name" value="Prolyl endopeptidase"/>
    <property type="match status" value="1"/>
</dbReference>
<comment type="caution">
    <text evidence="2">The sequence shown here is derived from an EMBL/GenBank/DDBJ whole genome shotgun (WGS) entry which is preliminary data.</text>
</comment>
<sequence>MCATTSLFRFQWRVIQGLAGRRCAGNHSDLRWVTSTAASAAVYRTPVDSGRSKTMTRIRYPETRRDESVVDDYHGVEIKDPYRWLEDPDSEETKAFVDAQNAITKPYLTTYKARDNIHDRLKQLWDFPKYSCPAKHGGKYYFYKNTGLQNQSVLYVQDTLESEPRVFLDPNTLSEDGTVAISSSSFSEDGSIFAYGLSKSGSDWSTIHFLNAHTGEKYPEILEKVKFSPIAWTHDNRGIFYGQYRDQQGKTDGSETLGNQNQKLCYHIVGTPQSDDVIAIEFPEEPLWRM</sequence>
<dbReference type="Gene3D" id="2.130.10.120">
    <property type="entry name" value="Prolyl oligopeptidase, N-terminal domain"/>
    <property type="match status" value="1"/>
</dbReference>
<dbReference type="InterPro" id="IPR051167">
    <property type="entry name" value="Prolyl_oligopep/macrocyclase"/>
</dbReference>
<evidence type="ECO:0000259" key="1">
    <source>
        <dbReference type="Pfam" id="PF02897"/>
    </source>
</evidence>
<dbReference type="Proteomes" id="UP001430953">
    <property type="component" value="Unassembled WGS sequence"/>
</dbReference>
<name>A0AAW2G953_9HYME</name>
<dbReference type="AlphaFoldDB" id="A0AAW2G953"/>
<dbReference type="EMBL" id="JADYXP020000005">
    <property type="protein sequence ID" value="KAL0124749.1"/>
    <property type="molecule type" value="Genomic_DNA"/>
</dbReference>